<feature type="domain" description="Alcohol dehydrogenase-like N-terminal" evidence="5">
    <location>
        <begin position="27"/>
        <end position="132"/>
    </location>
</feature>
<keyword evidence="4" id="KW-0560">Oxidoreductase</keyword>
<evidence type="ECO:0000259" key="6">
    <source>
        <dbReference type="Pfam" id="PF16912"/>
    </source>
</evidence>
<dbReference type="PANTHER" id="PTHR43401">
    <property type="entry name" value="L-THREONINE 3-DEHYDROGENASE"/>
    <property type="match status" value="1"/>
</dbReference>
<gene>
    <name evidence="7" type="ORF">H7J73_19045</name>
</gene>
<feature type="domain" description="Glucose dehydrogenase C-terminal" evidence="6">
    <location>
        <begin position="140"/>
        <end position="321"/>
    </location>
</feature>
<dbReference type="InterPro" id="IPR011032">
    <property type="entry name" value="GroES-like_sf"/>
</dbReference>
<evidence type="ECO:0000313" key="7">
    <source>
        <dbReference type="EMBL" id="MCV7228112.1"/>
    </source>
</evidence>
<dbReference type="Gene3D" id="3.90.180.10">
    <property type="entry name" value="Medium-chain alcohol dehydrogenases, catalytic domain"/>
    <property type="match status" value="1"/>
</dbReference>
<dbReference type="SUPFAM" id="SSF50129">
    <property type="entry name" value="GroES-like"/>
    <property type="match status" value="1"/>
</dbReference>
<evidence type="ECO:0000259" key="5">
    <source>
        <dbReference type="Pfam" id="PF08240"/>
    </source>
</evidence>
<dbReference type="PANTHER" id="PTHR43401:SF2">
    <property type="entry name" value="L-THREONINE 3-DEHYDROGENASE"/>
    <property type="match status" value="1"/>
</dbReference>
<dbReference type="Pfam" id="PF08240">
    <property type="entry name" value="ADH_N"/>
    <property type="match status" value="1"/>
</dbReference>
<name>A0ABT3CF99_9MYCO</name>
<evidence type="ECO:0000256" key="1">
    <source>
        <dbReference type="ARBA" id="ARBA00001947"/>
    </source>
</evidence>
<evidence type="ECO:0000256" key="2">
    <source>
        <dbReference type="ARBA" id="ARBA00022723"/>
    </source>
</evidence>
<dbReference type="SUPFAM" id="SSF51735">
    <property type="entry name" value="NAD(P)-binding Rossmann-fold domains"/>
    <property type="match status" value="1"/>
</dbReference>
<sequence>MVRTTALLLNEDLSLTVGTRELSDLTDGEVLIDVDYAGICGSDLHVLRTGDWVAYWPATLGHEVAGRVRESRHPGFAAGDRVVADSRIPCRVEDGRLRSDRLAEDLQWLGEARPGGYAGAMVAPGDSLYRVPAGLDTVDAVLAEPLAVVMCAIDQLPVRAPEAVAVLGYGPIGALAHAELSRRWPQASVTVVEPNPRRADLARSQGADLGELDGAARYQVVIDAAGYPGSLEAAIAATAYGGSVLLIALGHAPVTVLPATIVEHSLHVIGSVGFDDRHIDEALAALAAEPRRYNAIVTHTVDLDRIPAFMAEGGMGESIKVLIRCAS</sequence>
<dbReference type="RefSeq" id="WP_264069170.1">
    <property type="nucleotide sequence ID" value="NZ_JACKTY010000031.1"/>
</dbReference>
<evidence type="ECO:0000256" key="4">
    <source>
        <dbReference type="ARBA" id="ARBA00023002"/>
    </source>
</evidence>
<dbReference type="EMBL" id="JACKTY010000031">
    <property type="protein sequence ID" value="MCV7228112.1"/>
    <property type="molecule type" value="Genomic_DNA"/>
</dbReference>
<keyword evidence="3" id="KW-0862">Zinc</keyword>
<evidence type="ECO:0000256" key="3">
    <source>
        <dbReference type="ARBA" id="ARBA00022833"/>
    </source>
</evidence>
<proteinExistence type="predicted"/>
<dbReference type="Gene3D" id="3.40.50.720">
    <property type="entry name" value="NAD(P)-binding Rossmann-like Domain"/>
    <property type="match status" value="1"/>
</dbReference>
<dbReference type="InterPro" id="IPR036291">
    <property type="entry name" value="NAD(P)-bd_dom_sf"/>
</dbReference>
<organism evidence="7 8">
    <name type="scientific">Mycolicibacterium komossense</name>
    <dbReference type="NCBI Taxonomy" id="1779"/>
    <lineage>
        <taxon>Bacteria</taxon>
        <taxon>Bacillati</taxon>
        <taxon>Actinomycetota</taxon>
        <taxon>Actinomycetes</taxon>
        <taxon>Mycobacteriales</taxon>
        <taxon>Mycobacteriaceae</taxon>
        <taxon>Mycolicibacterium</taxon>
    </lineage>
</organism>
<dbReference type="InterPro" id="IPR031640">
    <property type="entry name" value="Glu_dehyd_C"/>
</dbReference>
<dbReference type="InterPro" id="IPR050129">
    <property type="entry name" value="Zn_alcohol_dh"/>
</dbReference>
<dbReference type="Pfam" id="PF16912">
    <property type="entry name" value="Glu_dehyd_C"/>
    <property type="match status" value="1"/>
</dbReference>
<dbReference type="Proteomes" id="UP001526201">
    <property type="component" value="Unassembled WGS sequence"/>
</dbReference>
<keyword evidence="2" id="KW-0479">Metal-binding</keyword>
<comment type="caution">
    <text evidence="7">The sequence shown here is derived from an EMBL/GenBank/DDBJ whole genome shotgun (WGS) entry which is preliminary data.</text>
</comment>
<comment type="cofactor">
    <cofactor evidence="1">
        <name>Zn(2+)</name>
        <dbReference type="ChEBI" id="CHEBI:29105"/>
    </cofactor>
</comment>
<evidence type="ECO:0000313" key="8">
    <source>
        <dbReference type="Proteomes" id="UP001526201"/>
    </source>
</evidence>
<reference evidence="7 8" key="1">
    <citation type="journal article" date="2022" name="BMC Genomics">
        <title>Comparative genome analysis of mycobacteria focusing on tRNA and non-coding RNA.</title>
        <authorList>
            <person name="Behra P.R.K."/>
            <person name="Pettersson B.M.F."/>
            <person name="Ramesh M."/>
            <person name="Das S."/>
            <person name="Dasgupta S."/>
            <person name="Kirsebom L.A."/>
        </authorList>
    </citation>
    <scope>NUCLEOTIDE SEQUENCE [LARGE SCALE GENOMIC DNA]</scope>
    <source>
        <strain evidence="7 8">DSM 44078</strain>
    </source>
</reference>
<accession>A0ABT3CF99</accession>
<protein>
    <submittedName>
        <fullName evidence="7">Alcohol dehydrogenase catalytic domain-containing protein</fullName>
    </submittedName>
</protein>
<keyword evidence="8" id="KW-1185">Reference proteome</keyword>
<dbReference type="InterPro" id="IPR013154">
    <property type="entry name" value="ADH-like_N"/>
</dbReference>